<sequence length="392" mass="41622">MPVPPHSFVHPAKHGAPRPTATLPGGPRTTLQCWAQGALTFGVIILTLFILGRFRSALFWGGVLAIVCWPLLTRLRRKWPSPHAATMAPAAIVLGIALVFIIPSALLISAAAGEARQGAQWVRQATEQGIPAPAWLDRLPWGRAQAQHWWQTNLATADSVHELMDRLRPEHALATVEQLGHDLANGLVIMGFALLILFFFLRVGQPLVTRIDLLVWRLLGARGGMVQRQVVGAVRGALAGLVLVGLGEGVLIGLSYVLAGAPQPLLLGIFTALACMIPMVGGFALALCVLAILIKGSSLAAAIGVGLFGTVVLFLADHFIRPALIGGSIRLPFMWVLLGILGGLESCGLPGLFIGPAVMAVAHLLWRLFSGRAARPLPEGVGAIRVVNIHEN</sequence>
<comment type="subcellular location">
    <subcellularLocation>
        <location evidence="1">Membrane</location>
        <topology evidence="1">Multi-pass membrane protein</topology>
    </subcellularLocation>
</comment>
<feature type="transmembrane region" description="Helical" evidence="6">
    <location>
        <begin position="57"/>
        <end position="75"/>
    </location>
</feature>
<reference evidence="7 8" key="1">
    <citation type="submission" date="2020-04" db="EMBL/GenBank/DDBJ databases">
        <title>Description of novel Gluconacetobacter.</title>
        <authorList>
            <person name="Sombolestani A."/>
        </authorList>
    </citation>
    <scope>NUCLEOTIDE SEQUENCE [LARGE SCALE GENOMIC DNA]</scope>
    <source>
        <strain evidence="7 8">LMG 27801</strain>
    </source>
</reference>
<evidence type="ECO:0000256" key="5">
    <source>
        <dbReference type="ARBA" id="ARBA00023136"/>
    </source>
</evidence>
<evidence type="ECO:0000313" key="7">
    <source>
        <dbReference type="EMBL" id="MBB2169915.1"/>
    </source>
</evidence>
<accession>A0A7W4IVN5</accession>
<dbReference type="GO" id="GO:0016020">
    <property type="term" value="C:membrane"/>
    <property type="evidence" value="ECO:0007669"/>
    <property type="project" value="UniProtKB-SubCell"/>
</dbReference>
<comment type="similarity">
    <text evidence="2">Belongs to the autoinducer-2 exporter (AI-2E) (TC 2.A.86) family.</text>
</comment>
<feature type="transmembrane region" description="Helical" evidence="6">
    <location>
        <begin position="332"/>
        <end position="365"/>
    </location>
</feature>
<feature type="transmembrane region" description="Helical" evidence="6">
    <location>
        <begin position="183"/>
        <end position="201"/>
    </location>
</feature>
<dbReference type="PANTHER" id="PTHR21716:SF61">
    <property type="entry name" value="BLR8064 PROTEIN"/>
    <property type="match status" value="1"/>
</dbReference>
<feature type="transmembrane region" description="Helical" evidence="6">
    <location>
        <begin position="299"/>
        <end position="320"/>
    </location>
</feature>
<gene>
    <name evidence="7" type="ORF">HLH36_16445</name>
</gene>
<dbReference type="RefSeq" id="WP_182987387.1">
    <property type="nucleotide sequence ID" value="NZ_JABEQD010000014.1"/>
</dbReference>
<dbReference type="AlphaFoldDB" id="A0A7W4IVN5"/>
<dbReference type="PANTHER" id="PTHR21716">
    <property type="entry name" value="TRANSMEMBRANE PROTEIN"/>
    <property type="match status" value="1"/>
</dbReference>
<comment type="caution">
    <text evidence="7">The sequence shown here is derived from an EMBL/GenBank/DDBJ whole genome shotgun (WGS) entry which is preliminary data.</text>
</comment>
<protein>
    <submittedName>
        <fullName evidence="7">AI-2E family transporter</fullName>
    </submittedName>
</protein>
<feature type="transmembrane region" description="Helical" evidence="6">
    <location>
        <begin position="33"/>
        <end position="51"/>
    </location>
</feature>
<dbReference type="EMBL" id="JABEQD010000014">
    <property type="protein sequence ID" value="MBB2169915.1"/>
    <property type="molecule type" value="Genomic_DNA"/>
</dbReference>
<feature type="transmembrane region" description="Helical" evidence="6">
    <location>
        <begin position="237"/>
        <end position="259"/>
    </location>
</feature>
<evidence type="ECO:0000256" key="4">
    <source>
        <dbReference type="ARBA" id="ARBA00022989"/>
    </source>
</evidence>
<keyword evidence="8" id="KW-1185">Reference proteome</keyword>
<feature type="transmembrane region" description="Helical" evidence="6">
    <location>
        <begin position="265"/>
        <end position="292"/>
    </location>
</feature>
<organism evidence="7 8">
    <name type="scientific">Gluconacetobacter aggeris</name>
    <dbReference type="NCBI Taxonomy" id="1286186"/>
    <lineage>
        <taxon>Bacteria</taxon>
        <taxon>Pseudomonadati</taxon>
        <taxon>Pseudomonadota</taxon>
        <taxon>Alphaproteobacteria</taxon>
        <taxon>Acetobacterales</taxon>
        <taxon>Acetobacteraceae</taxon>
        <taxon>Gluconacetobacter</taxon>
    </lineage>
</organism>
<evidence type="ECO:0000256" key="3">
    <source>
        <dbReference type="ARBA" id="ARBA00022692"/>
    </source>
</evidence>
<name>A0A7W4IVN5_9PROT</name>
<evidence type="ECO:0000256" key="6">
    <source>
        <dbReference type="SAM" id="Phobius"/>
    </source>
</evidence>
<proteinExistence type="inferred from homology"/>
<feature type="transmembrane region" description="Helical" evidence="6">
    <location>
        <begin position="87"/>
        <end position="112"/>
    </location>
</feature>
<evidence type="ECO:0000256" key="2">
    <source>
        <dbReference type="ARBA" id="ARBA00009773"/>
    </source>
</evidence>
<keyword evidence="4 6" id="KW-1133">Transmembrane helix</keyword>
<evidence type="ECO:0000313" key="8">
    <source>
        <dbReference type="Proteomes" id="UP000559860"/>
    </source>
</evidence>
<keyword evidence="5 6" id="KW-0472">Membrane</keyword>
<dbReference type="Pfam" id="PF01594">
    <property type="entry name" value="AI-2E_transport"/>
    <property type="match status" value="1"/>
</dbReference>
<keyword evidence="3 6" id="KW-0812">Transmembrane</keyword>
<dbReference type="InterPro" id="IPR002549">
    <property type="entry name" value="AI-2E-like"/>
</dbReference>
<dbReference type="Proteomes" id="UP000559860">
    <property type="component" value="Unassembled WGS sequence"/>
</dbReference>
<evidence type="ECO:0000256" key="1">
    <source>
        <dbReference type="ARBA" id="ARBA00004141"/>
    </source>
</evidence>